<dbReference type="InterPro" id="IPR013324">
    <property type="entry name" value="RNA_pol_sigma_r3/r4-like"/>
</dbReference>
<gene>
    <name evidence="7" type="ORF">SAMN05660313_02562</name>
</gene>
<evidence type="ECO:0000256" key="1">
    <source>
        <dbReference type="ARBA" id="ARBA00010641"/>
    </source>
</evidence>
<evidence type="ECO:0000256" key="4">
    <source>
        <dbReference type="ARBA" id="ARBA00023163"/>
    </source>
</evidence>
<evidence type="ECO:0000256" key="3">
    <source>
        <dbReference type="ARBA" id="ARBA00023082"/>
    </source>
</evidence>
<dbReference type="PANTHER" id="PTHR43133:SF46">
    <property type="entry name" value="RNA POLYMERASE SIGMA-70 FACTOR ECF SUBFAMILY"/>
    <property type="match status" value="1"/>
</dbReference>
<reference evidence="8" key="1">
    <citation type="submission" date="2016-11" db="EMBL/GenBank/DDBJ databases">
        <authorList>
            <person name="Varghese N."/>
            <person name="Submissions S."/>
        </authorList>
    </citation>
    <scope>NUCLEOTIDE SEQUENCE [LARGE SCALE GENOMIC DNA]</scope>
    <source>
        <strain evidence="8">DSM 24786</strain>
    </source>
</reference>
<organism evidence="7 8">
    <name type="scientific">Cellulophaga fucicola</name>
    <dbReference type="NCBI Taxonomy" id="76595"/>
    <lineage>
        <taxon>Bacteria</taxon>
        <taxon>Pseudomonadati</taxon>
        <taxon>Bacteroidota</taxon>
        <taxon>Flavobacteriia</taxon>
        <taxon>Flavobacteriales</taxon>
        <taxon>Flavobacteriaceae</taxon>
        <taxon>Cellulophaga</taxon>
    </lineage>
</organism>
<accession>A0A1K1QC19</accession>
<dbReference type="EMBL" id="FPIY01000003">
    <property type="protein sequence ID" value="SFW57195.1"/>
    <property type="molecule type" value="Genomic_DNA"/>
</dbReference>
<comment type="similarity">
    <text evidence="1">Belongs to the sigma-70 factor family. ECF subfamily.</text>
</comment>
<dbReference type="PANTHER" id="PTHR43133">
    <property type="entry name" value="RNA POLYMERASE ECF-TYPE SIGMA FACTO"/>
    <property type="match status" value="1"/>
</dbReference>
<dbReference type="InterPro" id="IPR036388">
    <property type="entry name" value="WH-like_DNA-bd_sf"/>
</dbReference>
<evidence type="ECO:0000313" key="7">
    <source>
        <dbReference type="EMBL" id="SFW57195.1"/>
    </source>
</evidence>
<dbReference type="NCBIfam" id="TIGR02937">
    <property type="entry name" value="sigma70-ECF"/>
    <property type="match status" value="1"/>
</dbReference>
<dbReference type="Proteomes" id="UP000183257">
    <property type="component" value="Unassembled WGS sequence"/>
</dbReference>
<dbReference type="InterPro" id="IPR039425">
    <property type="entry name" value="RNA_pol_sigma-70-like"/>
</dbReference>
<dbReference type="Pfam" id="PF08281">
    <property type="entry name" value="Sigma70_r4_2"/>
    <property type="match status" value="1"/>
</dbReference>
<evidence type="ECO:0000313" key="8">
    <source>
        <dbReference type="Proteomes" id="UP000183257"/>
    </source>
</evidence>
<dbReference type="GO" id="GO:0006352">
    <property type="term" value="P:DNA-templated transcription initiation"/>
    <property type="evidence" value="ECO:0007669"/>
    <property type="project" value="InterPro"/>
</dbReference>
<dbReference type="CDD" id="cd06171">
    <property type="entry name" value="Sigma70_r4"/>
    <property type="match status" value="1"/>
</dbReference>
<evidence type="ECO:0000256" key="2">
    <source>
        <dbReference type="ARBA" id="ARBA00023015"/>
    </source>
</evidence>
<keyword evidence="4" id="KW-0804">Transcription</keyword>
<dbReference type="InterPro" id="IPR007627">
    <property type="entry name" value="RNA_pol_sigma70_r2"/>
</dbReference>
<proteinExistence type="inferred from homology"/>
<dbReference type="SUPFAM" id="SSF88946">
    <property type="entry name" value="Sigma2 domain of RNA polymerase sigma factors"/>
    <property type="match status" value="1"/>
</dbReference>
<dbReference type="AlphaFoldDB" id="A0A1K1QC19"/>
<keyword evidence="8" id="KW-1185">Reference proteome</keyword>
<dbReference type="Gene3D" id="1.10.10.10">
    <property type="entry name" value="Winged helix-like DNA-binding domain superfamily/Winged helix DNA-binding domain"/>
    <property type="match status" value="1"/>
</dbReference>
<evidence type="ECO:0000259" key="5">
    <source>
        <dbReference type="Pfam" id="PF04542"/>
    </source>
</evidence>
<dbReference type="GO" id="GO:0003677">
    <property type="term" value="F:DNA binding"/>
    <property type="evidence" value="ECO:0007669"/>
    <property type="project" value="InterPro"/>
</dbReference>
<sequence>MDLNETIHDCVKGNRAAQEQLYRHYAPMLYGVCLKYSKNKEEAEDNLHDSFMTIFNKIGQFKFNGSFDGWLKRITVNTVLQKYRKEAYVSLVEEAIEEETVELDVADNSPSLATLLNCIQELPHKYRTTFNLYVLDGYTHKEIGELLGTTAGTSKSNLARARQILKSKISKTKLKIVVTVLLFCLLQLY</sequence>
<dbReference type="Pfam" id="PF04542">
    <property type="entry name" value="Sigma70_r2"/>
    <property type="match status" value="1"/>
</dbReference>
<dbReference type="InterPro" id="IPR013249">
    <property type="entry name" value="RNA_pol_sigma70_r4_t2"/>
</dbReference>
<name>A0A1K1QC19_9FLAO</name>
<feature type="domain" description="RNA polymerase sigma factor 70 region 4 type 2" evidence="6">
    <location>
        <begin position="114"/>
        <end position="163"/>
    </location>
</feature>
<dbReference type="InterPro" id="IPR013325">
    <property type="entry name" value="RNA_pol_sigma_r2"/>
</dbReference>
<dbReference type="Gene3D" id="1.10.1740.10">
    <property type="match status" value="1"/>
</dbReference>
<dbReference type="RefSeq" id="WP_072304187.1">
    <property type="nucleotide sequence ID" value="NZ_FPIY01000003.1"/>
</dbReference>
<dbReference type="GO" id="GO:0016987">
    <property type="term" value="F:sigma factor activity"/>
    <property type="evidence" value="ECO:0007669"/>
    <property type="project" value="UniProtKB-KW"/>
</dbReference>
<dbReference type="OrthoDB" id="1056775at2"/>
<dbReference type="STRING" id="76595.SAMN05660313_02562"/>
<keyword evidence="2" id="KW-0805">Transcription regulation</keyword>
<dbReference type="InterPro" id="IPR014284">
    <property type="entry name" value="RNA_pol_sigma-70_dom"/>
</dbReference>
<feature type="domain" description="RNA polymerase sigma-70 region 2" evidence="5">
    <location>
        <begin position="21"/>
        <end position="86"/>
    </location>
</feature>
<dbReference type="SUPFAM" id="SSF88659">
    <property type="entry name" value="Sigma3 and sigma4 domains of RNA polymerase sigma factors"/>
    <property type="match status" value="1"/>
</dbReference>
<keyword evidence="3" id="KW-0731">Sigma factor</keyword>
<evidence type="ECO:0000259" key="6">
    <source>
        <dbReference type="Pfam" id="PF08281"/>
    </source>
</evidence>
<protein>
    <submittedName>
        <fullName evidence="7">RNA polymerase sigma-70 factor, ECF subfamily</fullName>
    </submittedName>
</protein>